<accession>A0A5S3Z2Q7</accession>
<evidence type="ECO:0000256" key="1">
    <source>
        <dbReference type="SAM" id="SignalP"/>
    </source>
</evidence>
<dbReference type="EMBL" id="PNCG01000015">
    <property type="protein sequence ID" value="TMP86130.1"/>
    <property type="molecule type" value="Genomic_DNA"/>
</dbReference>
<sequence length="103" mass="11431">MDMFGLKTRTLLVAAAALGVTVAAFSINSSVQAQQVALEQCQCNGSASTYDIDMKQACNHQAQQSWFAWLTGDSRSAQFHYLDLLELLTRDDNKSRQFSSKSY</sequence>
<reference evidence="2 3" key="1">
    <citation type="submission" date="2017-12" db="EMBL/GenBank/DDBJ databases">
        <authorList>
            <person name="Paulsen S."/>
            <person name="Gram L.K."/>
        </authorList>
    </citation>
    <scope>NUCLEOTIDE SEQUENCE [LARGE SCALE GENOMIC DNA]</scope>
    <source>
        <strain evidence="2 3">S2897</strain>
    </source>
</reference>
<keyword evidence="1" id="KW-0732">Signal</keyword>
<evidence type="ECO:0000313" key="3">
    <source>
        <dbReference type="Proteomes" id="UP000305874"/>
    </source>
</evidence>
<reference evidence="3" key="2">
    <citation type="submission" date="2019-06" db="EMBL/GenBank/DDBJ databases">
        <title>Co-occurence of chitin degradation, pigmentation and bioactivity in marine Pseudoalteromonas.</title>
        <authorList>
            <person name="Sonnenschein E.C."/>
            <person name="Bech P.K."/>
        </authorList>
    </citation>
    <scope>NUCLEOTIDE SEQUENCE [LARGE SCALE GENOMIC DNA]</scope>
    <source>
        <strain evidence="3">S2897</strain>
    </source>
</reference>
<feature type="chain" id="PRO_5024349120" evidence="1">
    <location>
        <begin position="34"/>
        <end position="103"/>
    </location>
</feature>
<comment type="caution">
    <text evidence="2">The sequence shown here is derived from an EMBL/GenBank/DDBJ whole genome shotgun (WGS) entry which is preliminary data.</text>
</comment>
<dbReference type="STRING" id="151081.TW72_02015"/>
<dbReference type="Proteomes" id="UP000305874">
    <property type="component" value="Unassembled WGS sequence"/>
</dbReference>
<proteinExistence type="predicted"/>
<evidence type="ECO:0000313" key="2">
    <source>
        <dbReference type="EMBL" id="TMP86130.1"/>
    </source>
</evidence>
<gene>
    <name evidence="2" type="ORF">CWC05_14285</name>
</gene>
<dbReference type="AlphaFoldDB" id="A0A5S3Z2Q7"/>
<name>A0A5S3Z2Q7_9GAMM</name>
<feature type="signal peptide" evidence="1">
    <location>
        <begin position="1"/>
        <end position="33"/>
    </location>
</feature>
<organism evidence="2 3">
    <name type="scientific">Pseudoalteromonas ruthenica</name>
    <dbReference type="NCBI Taxonomy" id="151081"/>
    <lineage>
        <taxon>Bacteria</taxon>
        <taxon>Pseudomonadati</taxon>
        <taxon>Pseudomonadota</taxon>
        <taxon>Gammaproteobacteria</taxon>
        <taxon>Alteromonadales</taxon>
        <taxon>Pseudoalteromonadaceae</taxon>
        <taxon>Pseudoalteromonas</taxon>
    </lineage>
</organism>
<protein>
    <submittedName>
        <fullName evidence="2">Uncharacterized protein</fullName>
    </submittedName>
</protein>